<gene>
    <name evidence="1" type="ORF">AYR47_31200</name>
</gene>
<dbReference type="AlphaFoldDB" id="A0A127I714"/>
<dbReference type="KEGG" id="pazo:AYR47_31200"/>
<sequence length="59" mass="6745">MMLNAGCCLELPTQAAPLKPQRKHQEYSVFLTVMRHLFVFICDEIEPVRLVARRSDQGG</sequence>
<evidence type="ECO:0000313" key="2">
    <source>
        <dbReference type="Proteomes" id="UP000070516"/>
    </source>
</evidence>
<evidence type="ECO:0000313" key="1">
    <source>
        <dbReference type="EMBL" id="AMN82497.1"/>
    </source>
</evidence>
<dbReference type="EMBL" id="CP014546">
    <property type="protein sequence ID" value="AMN82497.1"/>
    <property type="molecule type" value="Genomic_DNA"/>
</dbReference>
<dbReference type="Proteomes" id="UP000070516">
    <property type="component" value="Chromosome"/>
</dbReference>
<accession>A0A127I714</accession>
<protein>
    <submittedName>
        <fullName evidence="1">Uncharacterized protein</fullName>
    </submittedName>
</protein>
<reference evidence="1 2" key="1">
    <citation type="submission" date="2016-02" db="EMBL/GenBank/DDBJ databases">
        <title>Complete genome sequence of Pseudomonas azotoformans S4.</title>
        <authorList>
            <person name="Fang Y."/>
            <person name="Wu L."/>
            <person name="Feng G."/>
        </authorList>
    </citation>
    <scope>NUCLEOTIDE SEQUENCE [LARGE SCALE GENOMIC DNA]</scope>
    <source>
        <strain evidence="1 2">S4</strain>
    </source>
</reference>
<proteinExistence type="predicted"/>
<name>A0A127I714_PSEAZ</name>
<organism evidence="1 2">
    <name type="scientific">Pseudomonas azotoformans</name>
    <dbReference type="NCBI Taxonomy" id="47878"/>
    <lineage>
        <taxon>Bacteria</taxon>
        <taxon>Pseudomonadati</taxon>
        <taxon>Pseudomonadota</taxon>
        <taxon>Gammaproteobacteria</taxon>
        <taxon>Pseudomonadales</taxon>
        <taxon>Pseudomonadaceae</taxon>
        <taxon>Pseudomonas</taxon>
    </lineage>
</organism>